<accession>A0A6I3M5Q4</accession>
<evidence type="ECO:0000313" key="2">
    <source>
        <dbReference type="EMBL" id="MTH67452.1"/>
    </source>
</evidence>
<dbReference type="RefSeq" id="WP_155050563.1">
    <property type="nucleotide sequence ID" value="NZ_BAAAIB010000003.1"/>
</dbReference>
<sequence>MRNAPRIIAATAASFALALGGATAAYAGHDSNPSDKVASYSYDLNAVQPADVPESRASGTTRIKALPNGKLQVTVEAWGLSPNLPHAMHLHGVPGDAPDMGCPGPAAAGADGVVTVLDGAPFYGGILTSLTSTGDVSPASALALDRFAMSDANGYLYFQRTFTDMPGYVDAGTVQVVVHGIDFDRNGMYAFNAADPFSSRSSSLGAGIPLEATVPVLCGGIAN</sequence>
<reference evidence="2 3" key="1">
    <citation type="submission" date="2019-11" db="EMBL/GenBank/DDBJ databases">
        <title>Agromyces kandeliae sp. nov., isolated from mangrove soil.</title>
        <authorList>
            <person name="Wang R."/>
        </authorList>
    </citation>
    <scope>NUCLEOTIDE SEQUENCE [LARGE SCALE GENOMIC DNA]</scope>
    <source>
        <strain evidence="2 3">JCM 11433</strain>
    </source>
</reference>
<evidence type="ECO:0000313" key="3">
    <source>
        <dbReference type="Proteomes" id="UP000433071"/>
    </source>
</evidence>
<dbReference type="Proteomes" id="UP000433071">
    <property type="component" value="Unassembled WGS sequence"/>
</dbReference>
<feature type="signal peptide" evidence="1">
    <location>
        <begin position="1"/>
        <end position="27"/>
    </location>
</feature>
<keyword evidence="3" id="KW-1185">Reference proteome</keyword>
<gene>
    <name evidence="2" type="ORF">GJ743_03575</name>
</gene>
<dbReference type="OrthoDB" id="2991218at2"/>
<keyword evidence="1" id="KW-0732">Signal</keyword>
<dbReference type="EMBL" id="WMLB01000010">
    <property type="protein sequence ID" value="MTH67452.1"/>
    <property type="molecule type" value="Genomic_DNA"/>
</dbReference>
<dbReference type="AlphaFoldDB" id="A0A6I3M5Q4"/>
<proteinExistence type="predicted"/>
<comment type="caution">
    <text evidence="2">The sequence shown here is derived from an EMBL/GenBank/DDBJ whole genome shotgun (WGS) entry which is preliminary data.</text>
</comment>
<evidence type="ECO:0008006" key="4">
    <source>
        <dbReference type="Google" id="ProtNLM"/>
    </source>
</evidence>
<name>A0A6I3M5Q4_9MICO</name>
<evidence type="ECO:0000256" key="1">
    <source>
        <dbReference type="SAM" id="SignalP"/>
    </source>
</evidence>
<feature type="chain" id="PRO_5038516130" description="CHRD domain-containing protein" evidence="1">
    <location>
        <begin position="28"/>
        <end position="223"/>
    </location>
</feature>
<organism evidence="2 3">
    <name type="scientific">Agromyces bracchium</name>
    <dbReference type="NCBI Taxonomy" id="88376"/>
    <lineage>
        <taxon>Bacteria</taxon>
        <taxon>Bacillati</taxon>
        <taxon>Actinomycetota</taxon>
        <taxon>Actinomycetes</taxon>
        <taxon>Micrococcales</taxon>
        <taxon>Microbacteriaceae</taxon>
        <taxon>Agromyces</taxon>
    </lineage>
</organism>
<protein>
    <recommendedName>
        <fullName evidence="4">CHRD domain-containing protein</fullName>
    </recommendedName>
</protein>